<sequence length="310" mass="34601">MRSRTTNGQGAETRSTNMALRTAAGELGLWPRELELAVHTEEVRTVPGVPGGPRRVTREEIERVKSAEGFPELLRERLRLVGASEGATLMGISLSRFARLARTGHFSPVRFYVNRYRTVVWLYLAHELREFVDSSPELLKERMPRERREALKAGLDERGRRWRSRRVRQLETEAGGPWELAAARASVLDDDALAEAVPAADEQARLRALMPALAEERREPEAMNDALESLRVADSEEEVRTYQLSLHTALEEARSSAPLASHPATPAPEADPARPGPDTPHLVPGPPATVPRRRWSLRSRRTKTATGPAQ</sequence>
<evidence type="ECO:0000256" key="1">
    <source>
        <dbReference type="SAM" id="MobiDB-lite"/>
    </source>
</evidence>
<feature type="compositionally biased region" description="Pro residues" evidence="1">
    <location>
        <begin position="274"/>
        <end position="289"/>
    </location>
</feature>
<reference evidence="2 3" key="1">
    <citation type="submission" date="2023-05" db="EMBL/GenBank/DDBJ databases">
        <title>Streptantibioticus silvisoli sp. nov., acidotolerant actinomycetes 1 from pine litter.</title>
        <authorList>
            <person name="Swiecimska M."/>
            <person name="Golinska P."/>
            <person name="Sangal V."/>
            <person name="Wachnowicz B."/>
            <person name="Goodfellow M."/>
        </authorList>
    </citation>
    <scope>NUCLEOTIDE SEQUENCE [LARGE SCALE GENOMIC DNA]</scope>
    <source>
        <strain evidence="2 3">DSM 42109</strain>
    </source>
</reference>
<dbReference type="RefSeq" id="WP_274041137.1">
    <property type="nucleotide sequence ID" value="NZ_JANCPR020000011.1"/>
</dbReference>
<dbReference type="Pfam" id="PF19934">
    <property type="entry name" value="DUF6397"/>
    <property type="match status" value="1"/>
</dbReference>
<comment type="caution">
    <text evidence="2">The sequence shown here is derived from an EMBL/GenBank/DDBJ whole genome shotgun (WGS) entry which is preliminary data.</text>
</comment>
<feature type="region of interest" description="Disordered" evidence="1">
    <location>
        <begin position="253"/>
        <end position="310"/>
    </location>
</feature>
<organism evidence="2 3">
    <name type="scientific">Streptomyces iconiensis</name>
    <dbReference type="NCBI Taxonomy" id="1384038"/>
    <lineage>
        <taxon>Bacteria</taxon>
        <taxon>Bacillati</taxon>
        <taxon>Actinomycetota</taxon>
        <taxon>Actinomycetes</taxon>
        <taxon>Kitasatosporales</taxon>
        <taxon>Streptomycetaceae</taxon>
        <taxon>Streptomyces</taxon>
    </lineage>
</organism>
<evidence type="ECO:0000313" key="2">
    <source>
        <dbReference type="EMBL" id="MDJ1132924.1"/>
    </source>
</evidence>
<protein>
    <submittedName>
        <fullName evidence="2">DUF6397 family protein</fullName>
    </submittedName>
</protein>
<dbReference type="EMBL" id="JANCPR020000011">
    <property type="protein sequence ID" value="MDJ1132924.1"/>
    <property type="molecule type" value="Genomic_DNA"/>
</dbReference>
<keyword evidence="3" id="KW-1185">Reference proteome</keyword>
<name>A0ABT6ZVV7_9ACTN</name>
<evidence type="ECO:0000313" key="3">
    <source>
        <dbReference type="Proteomes" id="UP001214441"/>
    </source>
</evidence>
<proteinExistence type="predicted"/>
<gene>
    <name evidence="2" type="ORF">NMN56_013335</name>
</gene>
<dbReference type="InterPro" id="IPR045652">
    <property type="entry name" value="DUF6397"/>
</dbReference>
<accession>A0ABT6ZVV7</accession>
<feature type="compositionally biased region" description="Basic residues" evidence="1">
    <location>
        <begin position="291"/>
        <end position="303"/>
    </location>
</feature>
<dbReference type="Proteomes" id="UP001214441">
    <property type="component" value="Unassembled WGS sequence"/>
</dbReference>